<evidence type="ECO:0000313" key="1">
    <source>
        <dbReference type="EMBL" id="TDS17539.1"/>
    </source>
</evidence>
<reference evidence="1 2" key="1">
    <citation type="submission" date="2019-03" db="EMBL/GenBank/DDBJ databases">
        <title>Genomic Encyclopedia of Type Strains, Phase III (KMG-III): the genomes of soil and plant-associated and newly described type strains.</title>
        <authorList>
            <person name="Whitman W."/>
        </authorList>
    </citation>
    <scope>NUCLEOTIDE SEQUENCE [LARGE SCALE GENOMIC DNA]</scope>
    <source>
        <strain evidence="1 2">CGMCC 1.12801</strain>
    </source>
</reference>
<dbReference type="RefSeq" id="WP_133638643.1">
    <property type="nucleotide sequence ID" value="NZ_SNZV01000001.1"/>
</dbReference>
<accession>A0A4R7D8F9</accession>
<comment type="caution">
    <text evidence="1">The sequence shown here is derived from an EMBL/GenBank/DDBJ whole genome shotgun (WGS) entry which is preliminary data.</text>
</comment>
<dbReference type="OrthoDB" id="1098026at2"/>
<name>A0A4R7D8F9_9SPHI</name>
<dbReference type="EMBL" id="SNZV01000001">
    <property type="protein sequence ID" value="TDS17539.1"/>
    <property type="molecule type" value="Genomic_DNA"/>
</dbReference>
<evidence type="ECO:0000313" key="2">
    <source>
        <dbReference type="Proteomes" id="UP000294752"/>
    </source>
</evidence>
<dbReference type="Proteomes" id="UP000294752">
    <property type="component" value="Unassembled WGS sequence"/>
</dbReference>
<organism evidence="1 2">
    <name type="scientific">Sphingobacterium paludis</name>
    <dbReference type="NCBI Taxonomy" id="1476465"/>
    <lineage>
        <taxon>Bacteria</taxon>
        <taxon>Pseudomonadati</taxon>
        <taxon>Bacteroidota</taxon>
        <taxon>Sphingobacteriia</taxon>
        <taxon>Sphingobacteriales</taxon>
        <taxon>Sphingobacteriaceae</taxon>
        <taxon>Sphingobacterium</taxon>
    </lineage>
</organism>
<gene>
    <name evidence="1" type="ORF">B0I21_101406</name>
</gene>
<evidence type="ECO:0008006" key="3">
    <source>
        <dbReference type="Google" id="ProtNLM"/>
    </source>
</evidence>
<protein>
    <recommendedName>
        <fullName evidence="3">BetR domain-containing protein</fullName>
    </recommendedName>
</protein>
<proteinExistence type="predicted"/>
<dbReference type="AlphaFoldDB" id="A0A4R7D8F9"/>
<keyword evidence="2" id="KW-1185">Reference proteome</keyword>
<sequence length="320" mass="36867">MFQEKLIAALYKKKRLSSSLIADLADVLAISYDAAHRRISMKSKFSIDEAVLLSKYYGLSLDNLFQGEDHVLVKKTKEINGFAGLSRYLASAYGSLSEHEAATSTQIYYSAKDIPLFYTIHPGLLSKFKSFVWLNLLTNEQEASAFSAFKIAAPVVENSRNLCAFYENTTKHEIWNDTTINSTLQQIVYFFQAGLLTVEHALELCEEVKELLARLEQQCTPKNELYRIYYHELLILNNNVLVADERQQSLFIPYTMLGYFITKDVRTCSNALDFFKHQLKNSKLLNTAGTRDKKMFFNRAYQKIEFYKQQVLSSQDFSYL</sequence>